<dbReference type="EMBL" id="HBIX01032522">
    <property type="protein sequence ID" value="CAE0728641.1"/>
    <property type="molecule type" value="Transcribed_RNA"/>
</dbReference>
<dbReference type="EMBL" id="HBIX01032520">
    <property type="protein sequence ID" value="CAE0728639.1"/>
    <property type="molecule type" value="Transcribed_RNA"/>
</dbReference>
<organism evidence="2">
    <name type="scientific">Pseudo-nitzschia australis</name>
    <dbReference type="NCBI Taxonomy" id="44445"/>
    <lineage>
        <taxon>Eukaryota</taxon>
        <taxon>Sar</taxon>
        <taxon>Stramenopiles</taxon>
        <taxon>Ochrophyta</taxon>
        <taxon>Bacillariophyta</taxon>
        <taxon>Bacillariophyceae</taxon>
        <taxon>Bacillariophycidae</taxon>
        <taxon>Bacillariales</taxon>
        <taxon>Bacillariaceae</taxon>
        <taxon>Pseudo-nitzschia</taxon>
    </lineage>
</organism>
<dbReference type="AlphaFoldDB" id="A0A6V0CWD6"/>
<name>A0A6V0CWD6_9STRA</name>
<gene>
    <name evidence="1" type="ORF">PAUS00366_LOCUS21423</name>
    <name evidence="2" type="ORF">PAUS00366_LOCUS21425</name>
</gene>
<reference evidence="2" key="1">
    <citation type="submission" date="2021-01" db="EMBL/GenBank/DDBJ databases">
        <authorList>
            <person name="Corre E."/>
            <person name="Pelletier E."/>
            <person name="Niang G."/>
            <person name="Scheremetjew M."/>
            <person name="Finn R."/>
            <person name="Kale V."/>
            <person name="Holt S."/>
            <person name="Cochrane G."/>
            <person name="Meng A."/>
            <person name="Brown T."/>
            <person name="Cohen L."/>
        </authorList>
    </citation>
    <scope>NUCLEOTIDE SEQUENCE</scope>
    <source>
        <strain evidence="2">10249 10 AB</strain>
    </source>
</reference>
<proteinExistence type="predicted"/>
<evidence type="ECO:0000313" key="1">
    <source>
        <dbReference type="EMBL" id="CAE0728639.1"/>
    </source>
</evidence>
<sequence length="289" mass="30987">MMQDLQSSNTVPMLLLPTQFASAAASCGQALSQVDPHVVEEIVLLLMLLIPLPLDVDVDVDVDVDDDVANNNDVGIANNFDFDSKVARMHPTSTTAADTVTAIATPSPDFMDDHLDTPEPASIDFAEDHSFAFSGPSDHEFLSDLKHIYDDDQKIPAAVDFPDTTMSLAPSKSMRDEKVDAKLVEQLRHSLNSLPKNLQKLFVERLVNVIGSPEAFQNQMEAVSALAQAAANEAQSCLGNNNNSCAGTDFIEGDMNELATATFGSFLARYGAGLNSNGNPGADNKSIET</sequence>
<evidence type="ECO:0000313" key="2">
    <source>
        <dbReference type="EMBL" id="CAE0728641.1"/>
    </source>
</evidence>
<accession>A0A6V0CWD6</accession>
<protein>
    <submittedName>
        <fullName evidence="2">Uncharacterized protein</fullName>
    </submittedName>
</protein>